<feature type="compositionally biased region" description="Basic and acidic residues" evidence="1">
    <location>
        <begin position="244"/>
        <end position="258"/>
    </location>
</feature>
<protein>
    <submittedName>
        <fullName evidence="2">Uncharacterized protein</fullName>
    </submittedName>
</protein>
<keyword evidence="3" id="KW-1185">Reference proteome</keyword>
<feature type="region of interest" description="Disordered" evidence="1">
    <location>
        <begin position="244"/>
        <end position="266"/>
    </location>
</feature>
<evidence type="ECO:0000313" key="3">
    <source>
        <dbReference type="Proteomes" id="UP001189429"/>
    </source>
</evidence>
<dbReference type="Proteomes" id="UP001189429">
    <property type="component" value="Unassembled WGS sequence"/>
</dbReference>
<reference evidence="2" key="1">
    <citation type="submission" date="2023-10" db="EMBL/GenBank/DDBJ databases">
        <authorList>
            <person name="Chen Y."/>
            <person name="Shah S."/>
            <person name="Dougan E. K."/>
            <person name="Thang M."/>
            <person name="Chan C."/>
        </authorList>
    </citation>
    <scope>NUCLEOTIDE SEQUENCE [LARGE SCALE GENOMIC DNA]</scope>
</reference>
<evidence type="ECO:0000313" key="2">
    <source>
        <dbReference type="EMBL" id="CAK0876659.1"/>
    </source>
</evidence>
<feature type="non-terminal residue" evidence="2">
    <location>
        <position position="1"/>
    </location>
</feature>
<organism evidence="2 3">
    <name type="scientific">Prorocentrum cordatum</name>
    <dbReference type="NCBI Taxonomy" id="2364126"/>
    <lineage>
        <taxon>Eukaryota</taxon>
        <taxon>Sar</taxon>
        <taxon>Alveolata</taxon>
        <taxon>Dinophyceae</taxon>
        <taxon>Prorocentrales</taxon>
        <taxon>Prorocentraceae</taxon>
        <taxon>Prorocentrum</taxon>
    </lineage>
</organism>
<gene>
    <name evidence="2" type="ORF">PCOR1329_LOCUS60959</name>
</gene>
<name>A0ABN9VT32_9DINO</name>
<evidence type="ECO:0000256" key="1">
    <source>
        <dbReference type="SAM" id="MobiDB-lite"/>
    </source>
</evidence>
<sequence>DWQEVRDGHVATKITPEAELMPVVREADGAARFKAYEDGETPYFHSLSSIVAHWHVATAMGGECPTRPCQNVRFRCHGDKQHCDAECWPRPGTSILTSERLNLRIEPKRESPTQQTNTIELAMETGLAEHVDGPLVLRAELLFATFLVHLRPPILRPSAGANLDSRSAETPALSKCVEGVDVDADAVALPAGPERVRAAPFPPPDFARGAAEARRRTGMVARVSRALSGADAARQPRSALRRVISRDRARRENSRPSRVDPGNNAMALDAFLEPSSGERRLRRSVIAALANGCWSNKLIVGHCCRGVVRAQGSARFARRSLGARRLEFRWEGRLRAARRRCRRAGQSGQRENELAVPAGISSAASGVAAAETSASGIVEMGRQIRLESMCCSTEERSRDRGGVMRRRAWWSLALMAGLMEMTEAKMLIPRLAISTGAAIVAVGADPQMLPFPQLQIQMWPLPQPQLEKANPDSNT</sequence>
<comment type="caution">
    <text evidence="2">The sequence shown here is derived from an EMBL/GenBank/DDBJ whole genome shotgun (WGS) entry which is preliminary data.</text>
</comment>
<proteinExistence type="predicted"/>
<dbReference type="EMBL" id="CAUYUJ010017654">
    <property type="protein sequence ID" value="CAK0876659.1"/>
    <property type="molecule type" value="Genomic_DNA"/>
</dbReference>
<accession>A0ABN9VT32</accession>